<proteinExistence type="predicted"/>
<dbReference type="Proteomes" id="UP001210261">
    <property type="component" value="Unassembled WGS sequence"/>
</dbReference>
<evidence type="ECO:0000313" key="1">
    <source>
        <dbReference type="EMBL" id="MDA3969529.1"/>
    </source>
</evidence>
<accession>A0ABT4VFP3</accession>
<sequence>MCVGTWLKAWSEFDSSIRVFGIDGNNMEDSMFFIPKSNYQQVNLTNDYQKILESLNNNETYKASSMRGGVGRIKPFDVAESLEVAEHFEVKYAQNFINLLTSLSYIIIFSAAIPLQGGTHHVNEQPPAYWANLFASNDYVCYDFIILNFGTMQIYNWYRQNILVIAHKM</sequence>
<protein>
    <submittedName>
        <fullName evidence="1">Uncharacterized protein</fullName>
    </submittedName>
</protein>
<comment type="caution">
    <text evidence="1">The sequence shown here is derived from an EMBL/GenBank/DDBJ whole genome shotgun (WGS) entry which is preliminary data.</text>
</comment>
<keyword evidence="2" id="KW-1185">Reference proteome</keyword>
<gene>
    <name evidence="1" type="ORF">PF021_07600</name>
</gene>
<dbReference type="EMBL" id="JAQHXR010000005">
    <property type="protein sequence ID" value="MDA3969529.1"/>
    <property type="molecule type" value="Genomic_DNA"/>
</dbReference>
<organism evidence="1 2">
    <name type="scientific">Helicobacter ibis</name>
    <dbReference type="NCBI Taxonomy" id="2962633"/>
    <lineage>
        <taxon>Bacteria</taxon>
        <taxon>Pseudomonadati</taxon>
        <taxon>Campylobacterota</taxon>
        <taxon>Epsilonproteobacteria</taxon>
        <taxon>Campylobacterales</taxon>
        <taxon>Helicobacteraceae</taxon>
        <taxon>Helicobacter</taxon>
    </lineage>
</organism>
<name>A0ABT4VFP3_9HELI</name>
<reference evidence="1 2" key="1">
    <citation type="submission" date="2023-01" db="EMBL/GenBank/DDBJ databases">
        <title>Description of Helicobacter ibis sp. nov. isolated from faecal droppings of black-faced ibis (Theristicus melanopis).</title>
        <authorList>
            <person name="Lopez-Cantillo M."/>
            <person name="Vidal-Veuthey B."/>
            <person name="Mella A."/>
            <person name="De La Haba R."/>
            <person name="Collado L."/>
        </authorList>
    </citation>
    <scope>NUCLEOTIDE SEQUENCE [LARGE SCALE GENOMIC DNA]</scope>
    <source>
        <strain evidence="1 2">A82</strain>
    </source>
</reference>
<evidence type="ECO:0000313" key="2">
    <source>
        <dbReference type="Proteomes" id="UP001210261"/>
    </source>
</evidence>